<proteinExistence type="predicted"/>
<comment type="caution">
    <text evidence="1">The sequence shown here is derived from an EMBL/GenBank/DDBJ whole genome shotgun (WGS) entry which is preliminary data.</text>
</comment>
<gene>
    <name evidence="1" type="ORF">D3H34_06945</name>
</gene>
<keyword evidence="2" id="KW-1185">Reference proteome</keyword>
<dbReference type="EMBL" id="QXMN01000005">
    <property type="protein sequence ID" value="RIX83170.1"/>
    <property type="molecule type" value="Genomic_DNA"/>
</dbReference>
<dbReference type="AlphaFoldDB" id="A0A9X8D866"/>
<sequence>MSCATCQSGAQYLEDPSHHRAFEEHAGLLGMQGSKVCLDDTIANLAGRMLLAADHLTEDDWPF</sequence>
<accession>A0A9X8D866</accession>
<protein>
    <submittedName>
        <fullName evidence="1">Uncharacterized protein</fullName>
    </submittedName>
</protein>
<evidence type="ECO:0000313" key="1">
    <source>
        <dbReference type="EMBL" id="RIX83170.1"/>
    </source>
</evidence>
<organism evidence="1 2">
    <name type="scientific">Acidovorax cavernicola</name>
    <dbReference type="NCBI Taxonomy" id="1675792"/>
    <lineage>
        <taxon>Bacteria</taxon>
        <taxon>Pseudomonadati</taxon>
        <taxon>Pseudomonadota</taxon>
        <taxon>Betaproteobacteria</taxon>
        <taxon>Burkholderiales</taxon>
        <taxon>Comamonadaceae</taxon>
        <taxon>Acidovorax</taxon>
    </lineage>
</organism>
<name>A0A9X8D866_9BURK</name>
<reference evidence="1 2" key="1">
    <citation type="submission" date="2018-09" db="EMBL/GenBank/DDBJ databases">
        <title>Acidovorax cavernicola nov. sp. isolated from Gruta de las Maravillas (Aracena, Spain).</title>
        <authorList>
            <person name="Jurado V."/>
            <person name="Gutierrez-Patricio S."/>
            <person name="Gonzalez-Pimentel J.L."/>
            <person name="Miller A.Z."/>
            <person name="Laiz L."/>
            <person name="Saiz-Jimenez C."/>
        </authorList>
    </citation>
    <scope>NUCLEOTIDE SEQUENCE [LARGE SCALE GENOMIC DNA]</scope>
    <source>
        <strain evidence="1 2">1011MAR4D40.2</strain>
    </source>
</reference>
<dbReference type="Proteomes" id="UP000265619">
    <property type="component" value="Unassembled WGS sequence"/>
</dbReference>
<evidence type="ECO:0000313" key="2">
    <source>
        <dbReference type="Proteomes" id="UP000265619"/>
    </source>
</evidence>